<dbReference type="Pfam" id="PF01459">
    <property type="entry name" value="Porin_3"/>
    <property type="match status" value="1"/>
</dbReference>
<accession>A0AA88A6W4</accession>
<organism evidence="2 3">
    <name type="scientific">Ficus carica</name>
    <name type="common">Common fig</name>
    <dbReference type="NCBI Taxonomy" id="3494"/>
    <lineage>
        <taxon>Eukaryota</taxon>
        <taxon>Viridiplantae</taxon>
        <taxon>Streptophyta</taxon>
        <taxon>Embryophyta</taxon>
        <taxon>Tracheophyta</taxon>
        <taxon>Spermatophyta</taxon>
        <taxon>Magnoliopsida</taxon>
        <taxon>eudicotyledons</taxon>
        <taxon>Gunneridae</taxon>
        <taxon>Pentapetalae</taxon>
        <taxon>rosids</taxon>
        <taxon>fabids</taxon>
        <taxon>Rosales</taxon>
        <taxon>Moraceae</taxon>
        <taxon>Ficeae</taxon>
        <taxon>Ficus</taxon>
    </lineage>
</organism>
<dbReference type="Proteomes" id="UP001187192">
    <property type="component" value="Unassembled WGS sequence"/>
</dbReference>
<evidence type="ECO:0000256" key="1">
    <source>
        <dbReference type="ARBA" id="ARBA00009624"/>
    </source>
</evidence>
<dbReference type="CDD" id="cd07306">
    <property type="entry name" value="Porin3_VDAC"/>
    <property type="match status" value="1"/>
</dbReference>
<dbReference type="PANTHER" id="PTHR11743:SF35">
    <property type="entry name" value="PORIN_VOLTAGE-DEPENDENT ANION-SELECTIVE CHANNEL PROTEIN"/>
    <property type="match status" value="1"/>
</dbReference>
<dbReference type="Gene3D" id="2.40.160.10">
    <property type="entry name" value="Porin"/>
    <property type="match status" value="1"/>
</dbReference>
<protein>
    <submittedName>
        <fullName evidence="2">Uncharacterized protein</fullName>
    </submittedName>
</protein>
<dbReference type="InterPro" id="IPR023614">
    <property type="entry name" value="Porin_dom_sf"/>
</dbReference>
<proteinExistence type="inferred from homology"/>
<dbReference type="AlphaFoldDB" id="A0AA88A6W4"/>
<evidence type="ECO:0000313" key="3">
    <source>
        <dbReference type="Proteomes" id="UP001187192"/>
    </source>
</evidence>
<comment type="similarity">
    <text evidence="1">Belongs to the eukaryotic mitochondrial porin (TC 1.B.8.1) family.</text>
</comment>
<dbReference type="PANTHER" id="PTHR11743">
    <property type="entry name" value="VOLTAGE-DEPENDENT ANION-SELECTIVE CHANNEL"/>
    <property type="match status" value="1"/>
</dbReference>
<dbReference type="GO" id="GO:0005741">
    <property type="term" value="C:mitochondrial outer membrane"/>
    <property type="evidence" value="ECO:0007669"/>
    <property type="project" value="InterPro"/>
</dbReference>
<gene>
    <name evidence="2" type="ORF">TIFTF001_014881</name>
</gene>
<comment type="caution">
    <text evidence="2">The sequence shown here is derived from an EMBL/GenBank/DDBJ whole genome shotgun (WGS) entry which is preliminary data.</text>
</comment>
<reference evidence="2" key="1">
    <citation type="submission" date="2023-07" db="EMBL/GenBank/DDBJ databases">
        <title>draft genome sequence of fig (Ficus carica).</title>
        <authorList>
            <person name="Takahashi T."/>
            <person name="Nishimura K."/>
        </authorList>
    </citation>
    <scope>NUCLEOTIDE SEQUENCE</scope>
</reference>
<keyword evidence="3" id="KW-1185">Reference proteome</keyword>
<name>A0AA88A6W4_FICCA</name>
<dbReference type="EMBL" id="BTGU01000021">
    <property type="protein sequence ID" value="GMN45697.1"/>
    <property type="molecule type" value="Genomic_DNA"/>
</dbReference>
<sequence>MSKIPGSYFNIGKKARDVLYKDFAQKPTTYEMNYQTGGWSFDLSCKIQDIVPGLSAIVGLVVPHSGKVEVQYLQNYFGITGGIGLKGDPSGVFSPVMNFSGVVGSGIFSFGAALAFDVATRALDNFNTGLSFNGDLLISSLTMDKLDTVKASCYYTVNPSTNTAIAAELKHSFSTSDTSLAIGAQHAFIPLTTLKGKINTHGKVAALIQQGLGDKFFVTLGGEVDFMDHSRIPNIGLSMALRV</sequence>
<dbReference type="InterPro" id="IPR027246">
    <property type="entry name" value="Porin_Euk/Tom40"/>
</dbReference>
<evidence type="ECO:0000313" key="2">
    <source>
        <dbReference type="EMBL" id="GMN45697.1"/>
    </source>
</evidence>
<dbReference type="InterPro" id="IPR001925">
    <property type="entry name" value="Porin_Euk"/>
</dbReference>
<dbReference type="Gramene" id="FCD_00018247-RA">
    <property type="protein sequence ID" value="FCD_00018247-RA:cds"/>
    <property type="gene ID" value="FCD_00018247"/>
</dbReference>
<dbReference type="GO" id="GO:0008308">
    <property type="term" value="F:voltage-gated monoatomic anion channel activity"/>
    <property type="evidence" value="ECO:0007669"/>
    <property type="project" value="InterPro"/>
</dbReference>